<dbReference type="InterPro" id="IPR025300">
    <property type="entry name" value="BetaGal_jelly_roll_dom"/>
</dbReference>
<dbReference type="Proteomes" id="UP001215280">
    <property type="component" value="Unassembled WGS sequence"/>
</dbReference>
<comment type="caution">
    <text evidence="4">The sequence shown here is derived from an EMBL/GenBank/DDBJ whole genome shotgun (WGS) entry which is preliminary data.</text>
</comment>
<evidence type="ECO:0000313" key="5">
    <source>
        <dbReference type="Proteomes" id="UP001215280"/>
    </source>
</evidence>
<evidence type="ECO:0000313" key="4">
    <source>
        <dbReference type="EMBL" id="KAJ7746107.1"/>
    </source>
</evidence>
<name>A0AAD7N4F1_9AGAR</name>
<feature type="domain" description="Beta-galactosidase jelly roll" evidence="3">
    <location>
        <begin position="80"/>
        <end position="148"/>
    </location>
</feature>
<keyword evidence="2" id="KW-0326">Glycosidase</keyword>
<reference evidence="4" key="1">
    <citation type="submission" date="2023-03" db="EMBL/GenBank/DDBJ databases">
        <title>Massive genome expansion in bonnet fungi (Mycena s.s.) driven by repeated elements and novel gene families across ecological guilds.</title>
        <authorList>
            <consortium name="Lawrence Berkeley National Laboratory"/>
            <person name="Harder C.B."/>
            <person name="Miyauchi S."/>
            <person name="Viragh M."/>
            <person name="Kuo A."/>
            <person name="Thoen E."/>
            <person name="Andreopoulos B."/>
            <person name="Lu D."/>
            <person name="Skrede I."/>
            <person name="Drula E."/>
            <person name="Henrissat B."/>
            <person name="Morin E."/>
            <person name="Kohler A."/>
            <person name="Barry K."/>
            <person name="LaButti K."/>
            <person name="Morin E."/>
            <person name="Salamov A."/>
            <person name="Lipzen A."/>
            <person name="Mereny Z."/>
            <person name="Hegedus B."/>
            <person name="Baldrian P."/>
            <person name="Stursova M."/>
            <person name="Weitz H."/>
            <person name="Taylor A."/>
            <person name="Grigoriev I.V."/>
            <person name="Nagy L.G."/>
            <person name="Martin F."/>
            <person name="Kauserud H."/>
        </authorList>
    </citation>
    <scope>NUCLEOTIDE SEQUENCE</scope>
    <source>
        <strain evidence="4">CBHHK188m</strain>
    </source>
</reference>
<dbReference type="GO" id="GO:0004565">
    <property type="term" value="F:beta-galactosidase activity"/>
    <property type="evidence" value="ECO:0007669"/>
    <property type="project" value="UniProtKB-ARBA"/>
</dbReference>
<protein>
    <recommendedName>
        <fullName evidence="3">Beta-galactosidase jelly roll domain-containing protein</fullName>
    </recommendedName>
</protein>
<keyword evidence="5" id="KW-1185">Reference proteome</keyword>
<sequence>MAAPFRRLLTVIRDSTRGLLLAEFVGTLLSDSDSTEWRLAGNIEGENAPDYVRGLYNEVIRPPDPVFELNPWVPEGANLPGYDALAWNKSCTPHDGTDMPGVIAYRTKFNLSFLIGADIHLVFDFSLDSAAPYRTLIYLNGWQFEGAVPQTRLAPGSPRLSPTNVSLTSSKLATVTIVPAPGWAELRGNVTTN</sequence>
<dbReference type="Gene3D" id="2.60.120.260">
    <property type="entry name" value="Galactose-binding domain-like"/>
    <property type="match status" value="2"/>
</dbReference>
<dbReference type="SUPFAM" id="SSF49785">
    <property type="entry name" value="Galactose-binding domain-like"/>
    <property type="match status" value="1"/>
</dbReference>
<evidence type="ECO:0000259" key="3">
    <source>
        <dbReference type="Pfam" id="PF13364"/>
    </source>
</evidence>
<keyword evidence="1" id="KW-0378">Hydrolase</keyword>
<evidence type="ECO:0000256" key="1">
    <source>
        <dbReference type="ARBA" id="ARBA00022801"/>
    </source>
</evidence>
<proteinExistence type="predicted"/>
<dbReference type="InterPro" id="IPR008979">
    <property type="entry name" value="Galactose-bd-like_sf"/>
</dbReference>
<dbReference type="EMBL" id="JARJLG010000099">
    <property type="protein sequence ID" value="KAJ7746107.1"/>
    <property type="molecule type" value="Genomic_DNA"/>
</dbReference>
<dbReference type="AlphaFoldDB" id="A0AAD7N4F1"/>
<gene>
    <name evidence="4" type="ORF">DFH07DRAFT_776409</name>
</gene>
<accession>A0AAD7N4F1</accession>
<organism evidence="4 5">
    <name type="scientific">Mycena maculata</name>
    <dbReference type="NCBI Taxonomy" id="230809"/>
    <lineage>
        <taxon>Eukaryota</taxon>
        <taxon>Fungi</taxon>
        <taxon>Dikarya</taxon>
        <taxon>Basidiomycota</taxon>
        <taxon>Agaricomycotina</taxon>
        <taxon>Agaricomycetes</taxon>
        <taxon>Agaricomycetidae</taxon>
        <taxon>Agaricales</taxon>
        <taxon>Marasmiineae</taxon>
        <taxon>Mycenaceae</taxon>
        <taxon>Mycena</taxon>
    </lineage>
</organism>
<evidence type="ECO:0000256" key="2">
    <source>
        <dbReference type="ARBA" id="ARBA00023295"/>
    </source>
</evidence>
<dbReference type="Pfam" id="PF13364">
    <property type="entry name" value="BetaGal_ABD2"/>
    <property type="match status" value="1"/>
</dbReference>